<dbReference type="Proteomes" id="UP001610446">
    <property type="component" value="Unassembled WGS sequence"/>
</dbReference>
<name>A0ABR4IVS4_9EURO</name>
<evidence type="ECO:0000313" key="2">
    <source>
        <dbReference type="EMBL" id="KAL2831873.1"/>
    </source>
</evidence>
<dbReference type="PANTHER" id="PTHR37012">
    <property type="entry name" value="B-ZIP TRANSCRIPTION FACTOR (EUROFUNG)-RELATED"/>
    <property type="match status" value="1"/>
</dbReference>
<keyword evidence="3" id="KW-1185">Reference proteome</keyword>
<evidence type="ECO:0000313" key="3">
    <source>
        <dbReference type="Proteomes" id="UP001610446"/>
    </source>
</evidence>
<accession>A0ABR4IVS4</accession>
<dbReference type="EMBL" id="JBFXLU010000275">
    <property type="protein sequence ID" value="KAL2831873.1"/>
    <property type="molecule type" value="Genomic_DNA"/>
</dbReference>
<dbReference type="InterPro" id="IPR021833">
    <property type="entry name" value="DUF3425"/>
</dbReference>
<reference evidence="2 3" key="1">
    <citation type="submission" date="2024-07" db="EMBL/GenBank/DDBJ databases">
        <title>Section-level genome sequencing and comparative genomics of Aspergillus sections Usti and Cavernicolus.</title>
        <authorList>
            <consortium name="Lawrence Berkeley National Laboratory"/>
            <person name="Nybo J.L."/>
            <person name="Vesth T.C."/>
            <person name="Theobald S."/>
            <person name="Frisvad J.C."/>
            <person name="Larsen T.O."/>
            <person name="Kjaerboelling I."/>
            <person name="Rothschild-Mancinelli K."/>
            <person name="Lyhne E.K."/>
            <person name="Kogle M.E."/>
            <person name="Barry K."/>
            <person name="Clum A."/>
            <person name="Na H."/>
            <person name="Ledsgaard L."/>
            <person name="Lin J."/>
            <person name="Lipzen A."/>
            <person name="Kuo A."/>
            <person name="Riley R."/>
            <person name="Mondo S."/>
            <person name="Labutti K."/>
            <person name="Haridas S."/>
            <person name="Pangalinan J."/>
            <person name="Salamov A.A."/>
            <person name="Simmons B.A."/>
            <person name="Magnuson J.K."/>
            <person name="Chen J."/>
            <person name="Drula E."/>
            <person name="Henrissat B."/>
            <person name="Wiebenga A."/>
            <person name="Lubbers R.J."/>
            <person name="Gomes A.C."/>
            <person name="Makela M.R."/>
            <person name="Stajich J."/>
            <person name="Grigoriev I.V."/>
            <person name="Mortensen U.H."/>
            <person name="De Vries R.P."/>
            <person name="Baker S.E."/>
            <person name="Andersen M.R."/>
        </authorList>
    </citation>
    <scope>NUCLEOTIDE SEQUENCE [LARGE SCALE GENOMIC DNA]</scope>
    <source>
        <strain evidence="2 3">CBS 123904</strain>
    </source>
</reference>
<feature type="compositionally biased region" description="Polar residues" evidence="1">
    <location>
        <begin position="1"/>
        <end position="11"/>
    </location>
</feature>
<evidence type="ECO:0000256" key="1">
    <source>
        <dbReference type="SAM" id="MobiDB-lite"/>
    </source>
</evidence>
<evidence type="ECO:0008006" key="4">
    <source>
        <dbReference type="Google" id="ProtNLM"/>
    </source>
</evidence>
<dbReference type="CDD" id="cd14686">
    <property type="entry name" value="bZIP"/>
    <property type="match status" value="1"/>
</dbReference>
<gene>
    <name evidence="2" type="ORF">BJY01DRAFT_226378</name>
</gene>
<dbReference type="PANTHER" id="PTHR37012:SF2">
    <property type="entry name" value="BZIP DOMAIN-CONTAINING PROTEIN-RELATED"/>
    <property type="match status" value="1"/>
</dbReference>
<proteinExistence type="predicted"/>
<comment type="caution">
    <text evidence="2">The sequence shown here is derived from an EMBL/GenBank/DDBJ whole genome shotgun (WGS) entry which is preliminary data.</text>
</comment>
<feature type="compositionally biased region" description="Basic and acidic residues" evidence="1">
    <location>
        <begin position="29"/>
        <end position="48"/>
    </location>
</feature>
<sequence>MPVSRRSNAKSLSHDGPKPSWKAGLSENQLEKKRQKDRINQRRSREQSKQVANLFKDKMDLLMKGDHKSLIERMMLDNEAMSTKVTTLRSKLEQIYRVSKEGLDVAEEIHQRAPSRQWSSDSKDCNAENTANINGFSCQTGPQFVDCRRSFSRQPSIFFEIRKTMEIGTESGWTDMSAHQFIETVMAWKYSNGLTDGFEYLADFYHVPTSATDGALYSEITTSKFYATLLNHLHSHPRTVPSDQSMAQGMRGLTPRPPKKGNLSYLDITRRKTAYSAYQLVLPWRNTCNSHVEFIALFWAQYRHLLFFVFPSAENLAKCPRWYRPEAARLLRDQPGYIDFIIWPDLQDRLTNTWQEYDTEKLAWALIRGFHVHSLDTSYPNEPIIYLNANAELQLSESFERAIAETSNFQTQHHFLTQLSQHTGCPFTNSQAPQICCSNLDMATADYRSPSFPENLPDIELSDRRPVADVDTLLNSSPHGTSLPPSWLLSGYELEQGVGLFPTADNLSGI</sequence>
<feature type="region of interest" description="Disordered" evidence="1">
    <location>
        <begin position="1"/>
        <end position="49"/>
    </location>
</feature>
<organism evidence="2 3">
    <name type="scientific">Aspergillus pseudoustus</name>
    <dbReference type="NCBI Taxonomy" id="1810923"/>
    <lineage>
        <taxon>Eukaryota</taxon>
        <taxon>Fungi</taxon>
        <taxon>Dikarya</taxon>
        <taxon>Ascomycota</taxon>
        <taxon>Pezizomycotina</taxon>
        <taxon>Eurotiomycetes</taxon>
        <taxon>Eurotiomycetidae</taxon>
        <taxon>Eurotiales</taxon>
        <taxon>Aspergillaceae</taxon>
        <taxon>Aspergillus</taxon>
        <taxon>Aspergillus subgen. Nidulantes</taxon>
    </lineage>
</organism>
<dbReference type="Pfam" id="PF11905">
    <property type="entry name" value="DUF3425"/>
    <property type="match status" value="1"/>
</dbReference>
<protein>
    <recommendedName>
        <fullName evidence="4">BZIP domain-containing protein</fullName>
    </recommendedName>
</protein>